<keyword evidence="4" id="KW-1185">Reference proteome</keyword>
<evidence type="ECO:0000313" key="3">
    <source>
        <dbReference type="EMBL" id="MBS7456871.1"/>
    </source>
</evidence>
<dbReference type="AlphaFoldDB" id="A0A8J7VQ97"/>
<feature type="transmembrane region" description="Helical" evidence="1">
    <location>
        <begin position="91"/>
        <end position="111"/>
    </location>
</feature>
<feature type="transmembrane region" description="Helical" evidence="1">
    <location>
        <begin position="59"/>
        <end position="79"/>
    </location>
</feature>
<dbReference type="EMBL" id="JAGQFT020000004">
    <property type="protein sequence ID" value="MBS7456871.1"/>
    <property type="molecule type" value="Genomic_DNA"/>
</dbReference>
<accession>A0A8J7VQ97</accession>
<protein>
    <submittedName>
        <fullName evidence="2">DUF1109 domain-containing protein</fullName>
    </submittedName>
</protein>
<proteinExistence type="predicted"/>
<keyword evidence="1" id="KW-0812">Transmembrane</keyword>
<evidence type="ECO:0000313" key="4">
    <source>
        <dbReference type="Proteomes" id="UP000675747"/>
    </source>
</evidence>
<name>A0A8J7VQ97_9GAMM</name>
<gene>
    <name evidence="2" type="ORF">KB893_00620</name>
    <name evidence="3" type="ORF">KB893_006965</name>
</gene>
<feature type="transmembrane region" description="Helical" evidence="1">
    <location>
        <begin position="188"/>
        <end position="207"/>
    </location>
</feature>
<dbReference type="Proteomes" id="UP000675747">
    <property type="component" value="Unassembled WGS sequence"/>
</dbReference>
<dbReference type="InterPro" id="IPR009495">
    <property type="entry name" value="NrsF"/>
</dbReference>
<feature type="transmembrane region" description="Helical" evidence="1">
    <location>
        <begin position="28"/>
        <end position="47"/>
    </location>
</feature>
<organism evidence="2">
    <name type="scientific">Coralloluteibacterium stylophorae</name>
    <dbReference type="NCBI Taxonomy" id="1776034"/>
    <lineage>
        <taxon>Bacteria</taxon>
        <taxon>Pseudomonadati</taxon>
        <taxon>Pseudomonadota</taxon>
        <taxon>Gammaproteobacteria</taxon>
        <taxon>Lysobacterales</taxon>
        <taxon>Lysobacteraceae</taxon>
        <taxon>Coralloluteibacterium</taxon>
    </lineage>
</organism>
<dbReference type="EMBL" id="JAGQFT010000002">
    <property type="protein sequence ID" value="MBR0561025.1"/>
    <property type="molecule type" value="Genomic_DNA"/>
</dbReference>
<feature type="transmembrane region" description="Helical" evidence="1">
    <location>
        <begin position="156"/>
        <end position="176"/>
    </location>
</feature>
<reference evidence="3 4" key="1">
    <citation type="journal article" date="2021" name="Microbiol. Resour. Announc.">
        <title>Draft Genome Sequence of Coralloluteibacterium stylophorae LMG 29479T.</title>
        <authorList>
            <person name="Karlyshev A.V."/>
            <person name="Kudryashova E.B."/>
            <person name="Ariskina E.V."/>
            <person name="Conroy A.P."/>
            <person name="Abidueva E.Y."/>
        </authorList>
    </citation>
    <scope>NUCLEOTIDE SEQUENCE [LARGE SCALE GENOMIC DNA]</scope>
    <source>
        <strain evidence="3 4">LMG 29479</strain>
    </source>
</reference>
<feature type="transmembrane region" description="Helical" evidence="1">
    <location>
        <begin position="131"/>
        <end position="149"/>
    </location>
</feature>
<keyword evidence="1" id="KW-0472">Membrane</keyword>
<reference evidence="2" key="2">
    <citation type="submission" date="2021-04" db="EMBL/GenBank/DDBJ databases">
        <authorList>
            <person name="Karlyshev A.V."/>
        </authorList>
    </citation>
    <scope>NUCLEOTIDE SEQUENCE</scope>
    <source>
        <strain evidence="2">LMG 29479</strain>
    </source>
</reference>
<sequence length="213" mass="22347">MKTDDLIQVLAGGTAAVDRHVPTRRFSLALLLGVVSATVLVALLLGVRSDLGDVARLPAFWLRQAFIIAVGAAALWVTLRLSRPGVRVAGGWTMLAVPVAAAWIGAALVLLDAPSEARMPLLLGQTWKVCSALIAMLSLPALAAILWAVRGMAPVRLRLAGAAAGLLAGATAAFAYCLHCPEMAPPFWSTWYLLGMLVPSALGALLGPRALRW</sequence>
<evidence type="ECO:0000256" key="1">
    <source>
        <dbReference type="SAM" id="Phobius"/>
    </source>
</evidence>
<evidence type="ECO:0000313" key="2">
    <source>
        <dbReference type="EMBL" id="MBR0561025.1"/>
    </source>
</evidence>
<keyword evidence="1" id="KW-1133">Transmembrane helix</keyword>
<comment type="caution">
    <text evidence="2">The sequence shown here is derived from an EMBL/GenBank/DDBJ whole genome shotgun (WGS) entry which is preliminary data.</text>
</comment>
<dbReference type="Pfam" id="PF06532">
    <property type="entry name" value="NrsF"/>
    <property type="match status" value="1"/>
</dbReference>
<dbReference type="RefSeq" id="WP_211924995.1">
    <property type="nucleotide sequence ID" value="NZ_JAGQFT020000004.1"/>
</dbReference>